<evidence type="ECO:0000313" key="1">
    <source>
        <dbReference type="EMBL" id="PZX92724.1"/>
    </source>
</evidence>
<dbReference type="AlphaFoldDB" id="A0A2W7TT01"/>
<proteinExistence type="predicted"/>
<name>A0A2W7TT01_9FLAO</name>
<comment type="caution">
    <text evidence="1">The sequence shown here is derived from an EMBL/GenBank/DDBJ whole genome shotgun (WGS) entry which is preliminary data.</text>
</comment>
<reference evidence="1 2" key="1">
    <citation type="submission" date="2018-06" db="EMBL/GenBank/DDBJ databases">
        <title>Flavobacterium sp IMCC34762, genome.</title>
        <authorList>
            <person name="Joung Y."/>
            <person name="Cho J."/>
            <person name="Song J."/>
        </authorList>
    </citation>
    <scope>NUCLEOTIDE SEQUENCE [LARGE SCALE GENOMIC DNA]</scope>
    <source>
        <strain evidence="1 2">IMCC34762</strain>
    </source>
</reference>
<sequence length="61" mass="6592">MVHCKSISVSVKASEGKLVLSSFINPFRLSSNDFLARILESDKAENLTSLFEGVETAGFGI</sequence>
<dbReference type="EMBL" id="QKXH01000009">
    <property type="protein sequence ID" value="PZX92724.1"/>
    <property type="molecule type" value="Genomic_DNA"/>
</dbReference>
<organism evidence="1 2">
    <name type="scientific">Flavobacterium aquariorum</name>
    <dbReference type="NCBI Taxonomy" id="2217670"/>
    <lineage>
        <taxon>Bacteria</taxon>
        <taxon>Pseudomonadati</taxon>
        <taxon>Bacteroidota</taxon>
        <taxon>Flavobacteriia</taxon>
        <taxon>Flavobacteriales</taxon>
        <taxon>Flavobacteriaceae</taxon>
        <taxon>Flavobacterium</taxon>
    </lineage>
</organism>
<evidence type="ECO:0000313" key="2">
    <source>
        <dbReference type="Proteomes" id="UP000249177"/>
    </source>
</evidence>
<accession>A0A2W7TT01</accession>
<gene>
    <name evidence="1" type="ORF">DOS84_14820</name>
</gene>
<keyword evidence="2" id="KW-1185">Reference proteome</keyword>
<protein>
    <submittedName>
        <fullName evidence="1">Uncharacterized protein</fullName>
    </submittedName>
</protein>
<dbReference type="Proteomes" id="UP000249177">
    <property type="component" value="Unassembled WGS sequence"/>
</dbReference>
<dbReference type="RefSeq" id="WP_111410895.1">
    <property type="nucleotide sequence ID" value="NZ_QKXH01000009.1"/>
</dbReference>